<dbReference type="Proteomes" id="UP001156836">
    <property type="component" value="Unassembled WGS sequence"/>
</dbReference>
<keyword evidence="2" id="KW-1185">Reference proteome</keyword>
<name>A0ABQ6BVF2_9NEIS</name>
<accession>A0ABQ6BVF2</accession>
<reference evidence="2" key="1">
    <citation type="journal article" date="2019" name="Int. J. Syst. Evol. Microbiol.">
        <title>The Global Catalogue of Microorganisms (GCM) 10K type strain sequencing project: providing services to taxonomists for standard genome sequencing and annotation.</title>
        <authorList>
            <consortium name="The Broad Institute Genomics Platform"/>
            <consortium name="The Broad Institute Genome Sequencing Center for Infectious Disease"/>
            <person name="Wu L."/>
            <person name="Ma J."/>
        </authorList>
    </citation>
    <scope>NUCLEOTIDE SEQUENCE [LARGE SCALE GENOMIC DNA]</scope>
    <source>
        <strain evidence="2">NBRC 104970</strain>
    </source>
</reference>
<proteinExistence type="predicted"/>
<gene>
    <name evidence="1" type="ORF">GCM10007860_25950</name>
</gene>
<evidence type="ECO:0000313" key="1">
    <source>
        <dbReference type="EMBL" id="GLS05442.1"/>
    </source>
</evidence>
<protein>
    <recommendedName>
        <fullName evidence="3">MafI family immunity protein</fullName>
    </recommendedName>
</protein>
<dbReference type="EMBL" id="BSOZ01000047">
    <property type="protein sequence ID" value="GLS05442.1"/>
    <property type="molecule type" value="Genomic_DNA"/>
</dbReference>
<organism evidence="1 2">
    <name type="scientific">Chitiniphilus shinanonensis</name>
    <dbReference type="NCBI Taxonomy" id="553088"/>
    <lineage>
        <taxon>Bacteria</taxon>
        <taxon>Pseudomonadati</taxon>
        <taxon>Pseudomonadota</taxon>
        <taxon>Betaproteobacteria</taxon>
        <taxon>Neisseriales</taxon>
        <taxon>Chitinibacteraceae</taxon>
        <taxon>Chitiniphilus</taxon>
    </lineage>
</organism>
<dbReference type="NCBIfam" id="NF033691">
    <property type="entry name" value="immunity_MafI"/>
    <property type="match status" value="1"/>
</dbReference>
<evidence type="ECO:0008006" key="3">
    <source>
        <dbReference type="Google" id="ProtNLM"/>
    </source>
</evidence>
<sequence length="87" mass="10216">MDMLEERIFNFGEKFKGRLDSLILDGALDYMNHNEVPLAFEILCDHICEYEISLSEIEYLEAMDLARDMNFDVTLGPYKHLKNLVVR</sequence>
<dbReference type="RefSeq" id="WP_211214763.1">
    <property type="nucleotide sequence ID" value="NZ_BSOZ01000047.1"/>
</dbReference>
<dbReference type="InterPro" id="IPR047880">
    <property type="entry name" value="MafI-like"/>
</dbReference>
<comment type="caution">
    <text evidence="1">The sequence shown here is derived from an EMBL/GenBank/DDBJ whole genome shotgun (WGS) entry which is preliminary data.</text>
</comment>
<evidence type="ECO:0000313" key="2">
    <source>
        <dbReference type="Proteomes" id="UP001156836"/>
    </source>
</evidence>